<keyword evidence="3" id="KW-1185">Reference proteome</keyword>
<protein>
    <submittedName>
        <fullName evidence="2">Uncharacterized protein</fullName>
    </submittedName>
</protein>
<keyword evidence="1" id="KW-0472">Membrane</keyword>
<name>A0ABY5XTM9_RHISU</name>
<keyword evidence="1" id="KW-1133">Transmembrane helix</keyword>
<dbReference type="EMBL" id="CP104144">
    <property type="protein sequence ID" value="UWU17228.1"/>
    <property type="molecule type" value="Genomic_DNA"/>
</dbReference>
<accession>A0ABY5XTM9</accession>
<feature type="transmembrane region" description="Helical" evidence="1">
    <location>
        <begin position="12"/>
        <end position="42"/>
    </location>
</feature>
<dbReference type="RefSeq" id="WP_260308507.1">
    <property type="nucleotide sequence ID" value="NZ_CP104144.1"/>
</dbReference>
<gene>
    <name evidence="2" type="ORF">N2599_31150</name>
</gene>
<organism evidence="2 3">
    <name type="scientific">Rhizobium sullae</name>
    <name type="common">Rhizobium hedysari</name>
    <dbReference type="NCBI Taxonomy" id="50338"/>
    <lineage>
        <taxon>Bacteria</taxon>
        <taxon>Pseudomonadati</taxon>
        <taxon>Pseudomonadota</taxon>
        <taxon>Alphaproteobacteria</taxon>
        <taxon>Hyphomicrobiales</taxon>
        <taxon>Rhizobiaceae</taxon>
        <taxon>Rhizobium/Agrobacterium group</taxon>
        <taxon>Rhizobium</taxon>
    </lineage>
</organism>
<evidence type="ECO:0000256" key="1">
    <source>
        <dbReference type="SAM" id="Phobius"/>
    </source>
</evidence>
<geneLocation type="plasmid" evidence="2 3">
    <name>pWSM1592_1</name>
</geneLocation>
<keyword evidence="1" id="KW-0812">Transmembrane</keyword>
<evidence type="ECO:0000313" key="2">
    <source>
        <dbReference type="EMBL" id="UWU17228.1"/>
    </source>
</evidence>
<evidence type="ECO:0000313" key="3">
    <source>
        <dbReference type="Proteomes" id="UP001060123"/>
    </source>
</evidence>
<dbReference type="Proteomes" id="UP001060123">
    <property type="component" value="Plasmid pWSM1592_1"/>
</dbReference>
<reference evidence="2" key="1">
    <citation type="submission" date="2022-09" db="EMBL/GenBank/DDBJ databases">
        <title>Australian commercial rhizobial inoculants.</title>
        <authorList>
            <person name="Kohlmeier M.G."/>
            <person name="O'Hara G.W."/>
            <person name="Colombi E."/>
            <person name="Ramsay J.P."/>
            <person name="Terpolilli J."/>
        </authorList>
    </citation>
    <scope>NUCLEOTIDE SEQUENCE</scope>
    <source>
        <strain evidence="2">WSM1592</strain>
        <plasmid evidence="2">pWSM1592_1</plasmid>
    </source>
</reference>
<sequence length="43" mass="4427">MIRSVDRPFDWVAALALVSGVAVMIPSLAALAVSLLAIASALF</sequence>
<proteinExistence type="predicted"/>
<keyword evidence="2" id="KW-0614">Plasmid</keyword>